<accession>A0A1J0EK39</accession>
<proteinExistence type="predicted"/>
<gene>
    <name evidence="1" type="ORF">BLL42_12405</name>
</gene>
<organism evidence="1 2">
    <name type="scientific">Pseudomonas frederiksbergensis</name>
    <dbReference type="NCBI Taxonomy" id="104087"/>
    <lineage>
        <taxon>Bacteria</taxon>
        <taxon>Pseudomonadati</taxon>
        <taxon>Pseudomonadota</taxon>
        <taxon>Gammaproteobacteria</taxon>
        <taxon>Pseudomonadales</taxon>
        <taxon>Pseudomonadaceae</taxon>
        <taxon>Pseudomonas</taxon>
    </lineage>
</organism>
<dbReference type="GeneID" id="46909050"/>
<dbReference type="Proteomes" id="UP000182567">
    <property type="component" value="Chromosome"/>
</dbReference>
<protein>
    <submittedName>
        <fullName evidence="1">TerS protein</fullName>
    </submittedName>
</protein>
<dbReference type="EMBL" id="CP017886">
    <property type="protein sequence ID" value="APC16493.1"/>
    <property type="molecule type" value="Genomic_DNA"/>
</dbReference>
<name>A0A1J0EK39_9PSED</name>
<evidence type="ECO:0000313" key="1">
    <source>
        <dbReference type="EMBL" id="APC16493.1"/>
    </source>
</evidence>
<dbReference type="RefSeq" id="WP_071552400.1">
    <property type="nucleotide sequence ID" value="NZ_CP017886.1"/>
</dbReference>
<dbReference type="OrthoDB" id="8909492at2"/>
<sequence length="153" mass="16709">MKTTDRRTRSDSAKAAVAASQAVALGPLQPPAHVRLRDCDRPFWNAIVTARPRDTWTDADLVLAGNLARAYADMEILQEGIERDGMLVEGKINPACDLLDKMTRRALATGRQLMVATIATVGKAQDIHKGAALERGARQHIDDDLIPTLETLQ</sequence>
<dbReference type="AlphaFoldDB" id="A0A1J0EK39"/>
<evidence type="ECO:0000313" key="2">
    <source>
        <dbReference type="Proteomes" id="UP000182567"/>
    </source>
</evidence>
<reference evidence="2" key="1">
    <citation type="submission" date="2016-10" db="EMBL/GenBank/DDBJ databases">
        <title>Pseudomonas frederiksbergensis ERGS4:02 complete genome.</title>
        <authorList>
            <person name="Kumar R."/>
            <person name="Acharya V."/>
            <person name="Singh D."/>
        </authorList>
    </citation>
    <scope>NUCLEOTIDE SEQUENCE [LARGE SCALE GENOMIC DNA]</scope>
    <source>
        <strain evidence="2">ERGS4:02</strain>
    </source>
</reference>